<dbReference type="Pfam" id="PF00395">
    <property type="entry name" value="SLH"/>
    <property type="match status" value="3"/>
</dbReference>
<organism evidence="3 4">
    <name type="scientific">Bacillus badius</name>
    <dbReference type="NCBI Taxonomy" id="1455"/>
    <lineage>
        <taxon>Bacteria</taxon>
        <taxon>Bacillati</taxon>
        <taxon>Bacillota</taxon>
        <taxon>Bacilli</taxon>
        <taxon>Bacillales</taxon>
        <taxon>Bacillaceae</taxon>
        <taxon>Pseudobacillus</taxon>
    </lineage>
</organism>
<evidence type="ECO:0000313" key="4">
    <source>
        <dbReference type="Proteomes" id="UP000031982"/>
    </source>
</evidence>
<dbReference type="Pfam" id="PF12146">
    <property type="entry name" value="Hydrolase_4"/>
    <property type="match status" value="1"/>
</dbReference>
<dbReference type="InterPro" id="IPR029058">
    <property type="entry name" value="AB_hydrolase_fold"/>
</dbReference>
<protein>
    <submittedName>
        <fullName evidence="3">N-acetylmuramoyl-L-alanine amidase</fullName>
    </submittedName>
</protein>
<gene>
    <name evidence="3" type="ORF">SD77_3685</name>
</gene>
<dbReference type="InterPro" id="IPR001119">
    <property type="entry name" value="SLH_dom"/>
</dbReference>
<accession>A0ABR5AVZ4</accession>
<dbReference type="Gene3D" id="3.40.50.1820">
    <property type="entry name" value="alpha/beta hydrolase"/>
    <property type="match status" value="1"/>
</dbReference>
<feature type="domain" description="SLH" evidence="2">
    <location>
        <begin position="534"/>
        <end position="590"/>
    </location>
</feature>
<dbReference type="PROSITE" id="PS51272">
    <property type="entry name" value="SLH"/>
    <property type="match status" value="3"/>
</dbReference>
<evidence type="ECO:0000259" key="2">
    <source>
        <dbReference type="PROSITE" id="PS51272"/>
    </source>
</evidence>
<dbReference type="PANTHER" id="PTHR43265">
    <property type="entry name" value="ESTERASE ESTD"/>
    <property type="match status" value="1"/>
</dbReference>
<dbReference type="InterPro" id="IPR022742">
    <property type="entry name" value="Hydrolase_4"/>
</dbReference>
<feature type="domain" description="SLH" evidence="2">
    <location>
        <begin position="470"/>
        <end position="533"/>
    </location>
</feature>
<keyword evidence="1" id="KW-0732">Signal</keyword>
<dbReference type="RefSeq" id="WP_052475058.1">
    <property type="nucleotide sequence ID" value="NZ_JARTHD010000031.1"/>
</dbReference>
<evidence type="ECO:0000313" key="3">
    <source>
        <dbReference type="EMBL" id="KIL78884.1"/>
    </source>
</evidence>
<name>A0ABR5AVZ4_BACBA</name>
<reference evidence="3 4" key="1">
    <citation type="submission" date="2015-01" db="EMBL/GenBank/DDBJ databases">
        <title>Genome Assembly of Bacillus badius MTCC 1458.</title>
        <authorList>
            <person name="Verma A."/>
            <person name="Khatri I."/>
            <person name="Mual P."/>
            <person name="Subramanian S."/>
            <person name="Krishnamurthi S."/>
        </authorList>
    </citation>
    <scope>NUCLEOTIDE SEQUENCE [LARGE SCALE GENOMIC DNA]</scope>
    <source>
        <strain evidence="3 4">MTCC 1458</strain>
    </source>
</reference>
<keyword evidence="4" id="KW-1185">Reference proteome</keyword>
<dbReference type="Proteomes" id="UP000031982">
    <property type="component" value="Unassembled WGS sequence"/>
</dbReference>
<sequence length="646" mass="72106">MREKQKWKRIGPVLLAAAIGTSGTFLPVQPHISAQAQEPVKKKTDKRAEETAHLFMSAVLEERWADGYHLFNENLKKYVSMEQFPSIWKAKTAPFGKLGKPLAVKTADNQVHTSVTLTYQTAPFPVDITIHLDQAGKIDDFFIPFYAAPPSQYKSPAYDKTDKYTEQEVAFGKGELALPGTLTLPKGKGPFPAVALVHGSGPNDRDESLNSTKPFRDLAVGLANKGIAVLRYEKLTREHHIKTGMNPKLSLQEETIDDALAAVQFLDSLPEVSDQLYVLGHSQGGYALPRILKADAAHRITGGIIVAGPSGKFQDLMLWQQRAAVERAKKQPLPPEDLQAIEANLAFWEQQIALINNPDYTKERLPEGFQLGNPYWWFDLRDYVPAELAAEQQVPLLIMQGQKDLQVPASELTKWKNALAHRKNVSYKMYPDLIHLLVNAKGEPDYSEYNVPANVPEEFIEDIAQWIGKDTLSFSDVKAGFWAYKEIQFMAKKGYLSGYADGTFGPNQTVTRAQAAKLLAKALHFDLNQKIEQATFKDVPAQSEFLPYIRFLNEKGIMSGYKDGTFRPNEPLSRAQMARMLMEAFQLKGQPAKLFSDIRKDHWAFQSIHALAAHGIAAGNSNGTFGPAEKVTRAQAAAFLYRSLHQ</sequence>
<dbReference type="PANTHER" id="PTHR43265:SF1">
    <property type="entry name" value="ESTERASE ESTD"/>
    <property type="match status" value="1"/>
</dbReference>
<feature type="domain" description="SLH" evidence="2">
    <location>
        <begin position="591"/>
        <end position="646"/>
    </location>
</feature>
<dbReference type="InterPro" id="IPR053145">
    <property type="entry name" value="AB_hydrolase_Est10"/>
</dbReference>
<dbReference type="EMBL" id="JXLP01000005">
    <property type="protein sequence ID" value="KIL78884.1"/>
    <property type="molecule type" value="Genomic_DNA"/>
</dbReference>
<comment type="caution">
    <text evidence="3">The sequence shown here is derived from an EMBL/GenBank/DDBJ whole genome shotgun (WGS) entry which is preliminary data.</text>
</comment>
<dbReference type="SUPFAM" id="SSF53474">
    <property type="entry name" value="alpha/beta-Hydrolases"/>
    <property type="match status" value="1"/>
</dbReference>
<proteinExistence type="predicted"/>
<evidence type="ECO:0000256" key="1">
    <source>
        <dbReference type="ARBA" id="ARBA00022729"/>
    </source>
</evidence>